<dbReference type="RefSeq" id="WP_344702393.1">
    <property type="nucleotide sequence ID" value="NZ_BAAAZT010000028.1"/>
</dbReference>
<reference evidence="5" key="1">
    <citation type="journal article" date="2019" name="Int. J. Syst. Evol. Microbiol.">
        <title>The Global Catalogue of Microorganisms (GCM) 10K type strain sequencing project: providing services to taxonomists for standard genome sequencing and annotation.</title>
        <authorList>
            <consortium name="The Broad Institute Genomics Platform"/>
            <consortium name="The Broad Institute Genome Sequencing Center for Infectious Disease"/>
            <person name="Wu L."/>
            <person name="Ma J."/>
        </authorList>
    </citation>
    <scope>NUCLEOTIDE SEQUENCE [LARGE SCALE GENOMIC DNA]</scope>
    <source>
        <strain evidence="5">JCM 16914</strain>
    </source>
</reference>
<dbReference type="Pfam" id="PF03747">
    <property type="entry name" value="ADP_ribosyl_GH"/>
    <property type="match status" value="1"/>
</dbReference>
<proteinExistence type="inferred from homology"/>
<dbReference type="InterPro" id="IPR005502">
    <property type="entry name" value="Ribosyl_crysJ1"/>
</dbReference>
<name>A0ABP7LCD1_9GAMM</name>
<protein>
    <recommendedName>
        <fullName evidence="6">ADP-ribosylglycohydrolase</fullName>
    </recommendedName>
</protein>
<dbReference type="PANTHER" id="PTHR16222">
    <property type="entry name" value="ADP-RIBOSYLGLYCOHYDROLASE"/>
    <property type="match status" value="1"/>
</dbReference>
<evidence type="ECO:0000256" key="1">
    <source>
        <dbReference type="ARBA" id="ARBA00010702"/>
    </source>
</evidence>
<comment type="similarity">
    <text evidence="1">Belongs to the ADP-ribosylglycohydrolase family.</text>
</comment>
<sequence>MGGECQTADEQRHHSSRIPPQAHVSPTGARISCRRTYLLQAHVSPAGVTLGLALLAEEDGHEETRDALQQAWRLADSPTPYPEAIAALGEGWVAEEALAIAVYCARVAEDLRHGVILAVNHDGDSDSTGAMAGNLLGAMHGEAAIPERWLSELELRETIALMGEALGSR</sequence>
<dbReference type="SUPFAM" id="SSF101478">
    <property type="entry name" value="ADP-ribosylglycohydrolase"/>
    <property type="match status" value="1"/>
</dbReference>
<keyword evidence="2" id="KW-0378">Hydrolase</keyword>
<accession>A0ABP7LCD1</accession>
<dbReference type="Proteomes" id="UP001500133">
    <property type="component" value="Unassembled WGS sequence"/>
</dbReference>
<organism evidence="4 5">
    <name type="scientific">Halomonas cibimaris</name>
    <dbReference type="NCBI Taxonomy" id="657012"/>
    <lineage>
        <taxon>Bacteria</taxon>
        <taxon>Pseudomonadati</taxon>
        <taxon>Pseudomonadota</taxon>
        <taxon>Gammaproteobacteria</taxon>
        <taxon>Oceanospirillales</taxon>
        <taxon>Halomonadaceae</taxon>
        <taxon>Halomonas</taxon>
    </lineage>
</organism>
<dbReference type="InterPro" id="IPR036705">
    <property type="entry name" value="Ribosyl_crysJ1_sf"/>
</dbReference>
<evidence type="ECO:0000256" key="3">
    <source>
        <dbReference type="SAM" id="MobiDB-lite"/>
    </source>
</evidence>
<dbReference type="PANTHER" id="PTHR16222:SF24">
    <property type="entry name" value="ADP-RIBOSYLHYDROLASE ARH3"/>
    <property type="match status" value="1"/>
</dbReference>
<evidence type="ECO:0000313" key="5">
    <source>
        <dbReference type="Proteomes" id="UP001500133"/>
    </source>
</evidence>
<gene>
    <name evidence="4" type="ORF">GCM10022228_07080</name>
</gene>
<evidence type="ECO:0000256" key="2">
    <source>
        <dbReference type="ARBA" id="ARBA00022801"/>
    </source>
</evidence>
<comment type="caution">
    <text evidence="4">The sequence shown here is derived from an EMBL/GenBank/DDBJ whole genome shotgun (WGS) entry which is preliminary data.</text>
</comment>
<evidence type="ECO:0008006" key="6">
    <source>
        <dbReference type="Google" id="ProtNLM"/>
    </source>
</evidence>
<keyword evidence="5" id="KW-1185">Reference proteome</keyword>
<dbReference type="Gene3D" id="1.10.4080.10">
    <property type="entry name" value="ADP-ribosylation/Crystallin J1"/>
    <property type="match status" value="1"/>
</dbReference>
<evidence type="ECO:0000313" key="4">
    <source>
        <dbReference type="EMBL" id="GAA3899159.1"/>
    </source>
</evidence>
<feature type="region of interest" description="Disordered" evidence="3">
    <location>
        <begin position="1"/>
        <end position="27"/>
    </location>
</feature>
<dbReference type="InterPro" id="IPR050792">
    <property type="entry name" value="ADP-ribosylglycohydrolase"/>
</dbReference>
<dbReference type="EMBL" id="BAAAZT010000028">
    <property type="protein sequence ID" value="GAA3899159.1"/>
    <property type="molecule type" value="Genomic_DNA"/>
</dbReference>